<evidence type="ECO:0000313" key="1">
    <source>
        <dbReference type="EMBL" id="KDR50775.1"/>
    </source>
</evidence>
<comment type="caution">
    <text evidence="1">The sequence shown here is derived from an EMBL/GenBank/DDBJ whole genome shotgun (WGS) entry which is preliminary data.</text>
</comment>
<protein>
    <submittedName>
        <fullName evidence="1">Uncharacterized protein</fullName>
    </submittedName>
</protein>
<name>A0A069QDB1_HOYLO</name>
<sequence>MERLRRKINFATERQLSTQSAFGETQITLQGKLFLRMNKKEH</sequence>
<dbReference type="Proteomes" id="UP000027442">
    <property type="component" value="Unassembled WGS sequence"/>
</dbReference>
<organism evidence="1 2">
    <name type="scientific">Hoylesella loescheii DSM 19665 = JCM 12249 = ATCC 15930</name>
    <dbReference type="NCBI Taxonomy" id="1122985"/>
    <lineage>
        <taxon>Bacteria</taxon>
        <taxon>Pseudomonadati</taxon>
        <taxon>Bacteroidota</taxon>
        <taxon>Bacteroidia</taxon>
        <taxon>Bacteroidales</taxon>
        <taxon>Prevotellaceae</taxon>
        <taxon>Hoylesella</taxon>
    </lineage>
</organism>
<evidence type="ECO:0000313" key="2">
    <source>
        <dbReference type="Proteomes" id="UP000027442"/>
    </source>
</evidence>
<dbReference type="EMBL" id="JNGW01000140">
    <property type="protein sequence ID" value="KDR50775.1"/>
    <property type="molecule type" value="Genomic_DNA"/>
</dbReference>
<gene>
    <name evidence="1" type="ORF">HMPREF1991_03217</name>
</gene>
<reference evidence="1 2" key="1">
    <citation type="submission" date="2013-08" db="EMBL/GenBank/DDBJ databases">
        <authorList>
            <person name="Weinstock G."/>
            <person name="Sodergren E."/>
            <person name="Wylie T."/>
            <person name="Fulton L."/>
            <person name="Fulton R."/>
            <person name="Fronick C."/>
            <person name="O'Laughlin M."/>
            <person name="Godfrey J."/>
            <person name="Miner T."/>
            <person name="Herter B."/>
            <person name="Appelbaum E."/>
            <person name="Cordes M."/>
            <person name="Lek S."/>
            <person name="Wollam A."/>
            <person name="Pepin K.H."/>
            <person name="Palsikar V.B."/>
            <person name="Mitreva M."/>
            <person name="Wilson R.K."/>
        </authorList>
    </citation>
    <scope>NUCLEOTIDE SEQUENCE [LARGE SCALE GENOMIC DNA]</scope>
    <source>
        <strain evidence="1 2">ATCC 15930</strain>
    </source>
</reference>
<keyword evidence="2" id="KW-1185">Reference proteome</keyword>
<dbReference type="AlphaFoldDB" id="A0A069QDB1"/>
<dbReference type="HOGENOM" id="CLU_3255805_0_0_10"/>
<dbReference type="PATRIC" id="fig|1122985.7.peg.3331"/>
<accession>A0A069QDB1</accession>
<proteinExistence type="predicted"/>